<sequence>MAWRQIWTKSSDYRLYPCTLIKRPLMAQYNGMAVIPLERVCQDYFSPLTPESFKRKLASGEIDLPMVQMTRSQKGARGIALVDLARYLDRLCEQARVENEKLQNRDYRRAG</sequence>
<reference evidence="1 2" key="1">
    <citation type="journal article" date="2020" name="Insects">
        <title>Bacteria Belonging to Pseudomonas typographi sp. nov. from the Bark Beetle Ips typographus Have Genomic Potential to Aid in the Host Ecology.</title>
        <authorList>
            <person name="Peral-Aranega E."/>
            <person name="Saati-Santamaria Z."/>
            <person name="Kolarik M."/>
            <person name="Rivas R."/>
            <person name="Garcia-Fraile P."/>
        </authorList>
    </citation>
    <scope>NUCLEOTIDE SEQUENCE [LARGE SCALE GENOMIC DNA]</scope>
    <source>
        <strain evidence="1 2">CA3A</strain>
    </source>
</reference>
<proteinExistence type="predicted"/>
<dbReference type="Pfam" id="PF11112">
    <property type="entry name" value="PyocinActivator"/>
    <property type="match status" value="1"/>
</dbReference>
<protein>
    <submittedName>
        <fullName evidence="1">Pyocin activator protein PrtN</fullName>
    </submittedName>
</protein>
<accession>A0ABR7Z8D3</accession>
<organism evidence="1 2">
    <name type="scientific">Pseudomonas typographi</name>
    <dbReference type="NCBI Taxonomy" id="2715964"/>
    <lineage>
        <taxon>Bacteria</taxon>
        <taxon>Pseudomonadati</taxon>
        <taxon>Pseudomonadota</taxon>
        <taxon>Gammaproteobacteria</taxon>
        <taxon>Pseudomonadales</taxon>
        <taxon>Pseudomonadaceae</taxon>
        <taxon>Pseudomonas</taxon>
    </lineage>
</organism>
<dbReference type="Proteomes" id="UP000805841">
    <property type="component" value="Unassembled WGS sequence"/>
</dbReference>
<dbReference type="EMBL" id="JAAOCA010000041">
    <property type="protein sequence ID" value="MBD1601796.1"/>
    <property type="molecule type" value="Genomic_DNA"/>
</dbReference>
<evidence type="ECO:0000313" key="1">
    <source>
        <dbReference type="EMBL" id="MBD1601796.1"/>
    </source>
</evidence>
<name>A0ABR7Z8D3_9PSED</name>
<evidence type="ECO:0000313" key="2">
    <source>
        <dbReference type="Proteomes" id="UP000805841"/>
    </source>
</evidence>
<keyword evidence="2" id="KW-1185">Reference proteome</keyword>
<comment type="caution">
    <text evidence="1">The sequence shown here is derived from an EMBL/GenBank/DDBJ whole genome shotgun (WGS) entry which is preliminary data.</text>
</comment>
<dbReference type="InterPro" id="IPR020518">
    <property type="entry name" value="Tscrpt_reg_PrtN"/>
</dbReference>
<gene>
    <name evidence="1" type="ORF">HAQ05_24260</name>
</gene>